<dbReference type="FunFam" id="2.40.33.10:FF:000001">
    <property type="entry name" value="Pyruvate kinase"/>
    <property type="match status" value="1"/>
</dbReference>
<keyword evidence="15 18" id="KW-0324">Glycolysis</keyword>
<feature type="domain" description="Pyruvate kinase barrel" evidence="19">
    <location>
        <begin position="7"/>
        <end position="329"/>
    </location>
</feature>
<accession>A0A9D9GX32</accession>
<evidence type="ECO:0000256" key="4">
    <source>
        <dbReference type="ARBA" id="ARBA00006237"/>
    </source>
</evidence>
<keyword evidence="16 21" id="KW-0670">Pyruvate</keyword>
<dbReference type="EC" id="2.7.1.40" evidence="6 17"/>
<evidence type="ECO:0000256" key="13">
    <source>
        <dbReference type="ARBA" id="ARBA00022842"/>
    </source>
</evidence>
<dbReference type="InterPro" id="IPR015795">
    <property type="entry name" value="Pyrv_Knase_C"/>
</dbReference>
<protein>
    <recommendedName>
        <fullName evidence="7 17">Pyruvate kinase</fullName>
        <ecNumber evidence="6 17">2.7.1.40</ecNumber>
    </recommendedName>
</protein>
<keyword evidence="11 18" id="KW-0418">Kinase</keyword>
<dbReference type="PANTHER" id="PTHR11817">
    <property type="entry name" value="PYRUVATE KINASE"/>
    <property type="match status" value="1"/>
</dbReference>
<evidence type="ECO:0000256" key="2">
    <source>
        <dbReference type="ARBA" id="ARBA00001958"/>
    </source>
</evidence>
<evidence type="ECO:0000256" key="8">
    <source>
        <dbReference type="ARBA" id="ARBA00022679"/>
    </source>
</evidence>
<dbReference type="NCBIfam" id="NF004491">
    <property type="entry name" value="PRK05826.1"/>
    <property type="match status" value="1"/>
</dbReference>
<dbReference type="InterPro" id="IPR040442">
    <property type="entry name" value="Pyrv_kinase-like_dom_sf"/>
</dbReference>
<dbReference type="Pfam" id="PF00224">
    <property type="entry name" value="PK"/>
    <property type="match status" value="1"/>
</dbReference>
<evidence type="ECO:0000256" key="6">
    <source>
        <dbReference type="ARBA" id="ARBA00012142"/>
    </source>
</evidence>
<dbReference type="PRINTS" id="PR01050">
    <property type="entry name" value="PYRUVTKNASE"/>
</dbReference>
<keyword evidence="14" id="KW-0630">Potassium</keyword>
<dbReference type="Pfam" id="PF02887">
    <property type="entry name" value="PK_C"/>
    <property type="match status" value="1"/>
</dbReference>
<feature type="domain" description="Pyruvate kinase C-terminal" evidence="20">
    <location>
        <begin position="362"/>
        <end position="475"/>
    </location>
</feature>
<gene>
    <name evidence="21" type="primary">pyk</name>
    <name evidence="21" type="ORF">IAC58_02745</name>
</gene>
<evidence type="ECO:0000259" key="20">
    <source>
        <dbReference type="Pfam" id="PF02887"/>
    </source>
</evidence>
<evidence type="ECO:0000313" key="21">
    <source>
        <dbReference type="EMBL" id="MBO8427462.1"/>
    </source>
</evidence>
<evidence type="ECO:0000256" key="1">
    <source>
        <dbReference type="ARBA" id="ARBA00001946"/>
    </source>
</evidence>
<dbReference type="GO" id="GO:0000287">
    <property type="term" value="F:magnesium ion binding"/>
    <property type="evidence" value="ECO:0007669"/>
    <property type="project" value="UniProtKB-UniRule"/>
</dbReference>
<sequence length="484" mass="53771">MYLNFTKKTKIVCTIGPASQDEQTLRKLIENGMNLARLNFSHGDYAEHLAKLNTIRSFEKEGVYIPVLLDTKGPEIRCHNMENDKIEIKKGSTVRISMTEVLGTPSKISVNFPDLYKDANIGNHIKIDDGKLDLLVTDKDEEHNELITEALNDHELCSKKGVNCVGARLSMKFISEKDEQDLIWGCEHGVDFISASFVRNKQDVEDIRKILVEHGHPEIKIISKIENYEAMNCLDEIIDASDAIMVARGDLGVEVPFEEVPLVQRRLITSCRQKGKPVITATQMLDSMTHSPVPTRAEVSDVATAVSESTDCVMLSSESASGEYPCEAVLAQTKISRAIESELNYEKFAQEAYDTSNKDNNDAIANSIANTAKLIDAKLIVSYTVTGRSSRRISKARPSCPILSISNKRTTVLQNAIYWGIYSILIPNRMPDFIEEMETIAIFYAKKLGLKPGDPIVVSGGTPAAAGKTNFMRIITIPKDRDNL</sequence>
<dbReference type="GO" id="GO:0030955">
    <property type="term" value="F:potassium ion binding"/>
    <property type="evidence" value="ECO:0007669"/>
    <property type="project" value="UniProtKB-UniRule"/>
</dbReference>
<dbReference type="Proteomes" id="UP000823613">
    <property type="component" value="Unassembled WGS sequence"/>
</dbReference>
<dbReference type="Gene3D" id="3.40.1380.20">
    <property type="entry name" value="Pyruvate kinase, C-terminal domain"/>
    <property type="match status" value="1"/>
</dbReference>
<reference evidence="21" key="1">
    <citation type="submission" date="2020-10" db="EMBL/GenBank/DDBJ databases">
        <authorList>
            <person name="Gilroy R."/>
        </authorList>
    </citation>
    <scope>NUCLEOTIDE SEQUENCE</scope>
    <source>
        <strain evidence="21">11159</strain>
    </source>
</reference>
<keyword evidence="9" id="KW-0479">Metal-binding</keyword>
<evidence type="ECO:0000256" key="14">
    <source>
        <dbReference type="ARBA" id="ARBA00022958"/>
    </source>
</evidence>
<keyword evidence="8 18" id="KW-0808">Transferase</keyword>
<comment type="pathway">
    <text evidence="3 18">Carbohydrate degradation; glycolysis; pyruvate from D-glyceraldehyde 3-phosphate: step 5/5.</text>
</comment>
<dbReference type="GO" id="GO:0005524">
    <property type="term" value="F:ATP binding"/>
    <property type="evidence" value="ECO:0007669"/>
    <property type="project" value="UniProtKB-KW"/>
</dbReference>
<dbReference type="InterPro" id="IPR015813">
    <property type="entry name" value="Pyrv/PenolPyrv_kinase-like_dom"/>
</dbReference>
<evidence type="ECO:0000256" key="9">
    <source>
        <dbReference type="ARBA" id="ARBA00022723"/>
    </source>
</evidence>
<comment type="caution">
    <text evidence="21">The sequence shown here is derived from an EMBL/GenBank/DDBJ whole genome shotgun (WGS) entry which is preliminary data.</text>
</comment>
<evidence type="ECO:0000256" key="12">
    <source>
        <dbReference type="ARBA" id="ARBA00022840"/>
    </source>
</evidence>
<keyword evidence="13 18" id="KW-0460">Magnesium</keyword>
<dbReference type="NCBIfam" id="NF004978">
    <property type="entry name" value="PRK06354.1"/>
    <property type="match status" value="1"/>
</dbReference>
<dbReference type="InterPro" id="IPR015806">
    <property type="entry name" value="Pyrv_Knase_insert_dom_sf"/>
</dbReference>
<dbReference type="SUPFAM" id="SSF51621">
    <property type="entry name" value="Phosphoenolpyruvate/pyruvate domain"/>
    <property type="match status" value="1"/>
</dbReference>
<comment type="cofactor">
    <cofactor evidence="2">
        <name>K(+)</name>
        <dbReference type="ChEBI" id="CHEBI:29103"/>
    </cofactor>
</comment>
<dbReference type="FunFam" id="3.20.20.60:FF:000025">
    <property type="entry name" value="Pyruvate kinase"/>
    <property type="match status" value="1"/>
</dbReference>
<proteinExistence type="inferred from homology"/>
<evidence type="ECO:0000313" key="22">
    <source>
        <dbReference type="Proteomes" id="UP000823613"/>
    </source>
</evidence>
<evidence type="ECO:0000256" key="16">
    <source>
        <dbReference type="ARBA" id="ARBA00023317"/>
    </source>
</evidence>
<evidence type="ECO:0000256" key="17">
    <source>
        <dbReference type="NCBIfam" id="TIGR01064"/>
    </source>
</evidence>
<dbReference type="GO" id="GO:0016301">
    <property type="term" value="F:kinase activity"/>
    <property type="evidence" value="ECO:0007669"/>
    <property type="project" value="UniProtKB-KW"/>
</dbReference>
<dbReference type="InterPro" id="IPR011037">
    <property type="entry name" value="Pyrv_Knase-like_insert_dom_sf"/>
</dbReference>
<dbReference type="InterPro" id="IPR036918">
    <property type="entry name" value="Pyrv_Knase_C_sf"/>
</dbReference>
<comment type="cofactor">
    <cofactor evidence="1">
        <name>Mg(2+)</name>
        <dbReference type="ChEBI" id="CHEBI:18420"/>
    </cofactor>
</comment>
<dbReference type="GO" id="GO:0004743">
    <property type="term" value="F:pyruvate kinase activity"/>
    <property type="evidence" value="ECO:0007669"/>
    <property type="project" value="UniProtKB-UniRule"/>
</dbReference>
<name>A0A9D9GX32_9BACL</name>
<evidence type="ECO:0000256" key="11">
    <source>
        <dbReference type="ARBA" id="ARBA00022777"/>
    </source>
</evidence>
<dbReference type="InterPro" id="IPR001697">
    <property type="entry name" value="Pyr_Knase"/>
</dbReference>
<dbReference type="PROSITE" id="PS00110">
    <property type="entry name" value="PYRUVATE_KINASE"/>
    <property type="match status" value="1"/>
</dbReference>
<comment type="similarity">
    <text evidence="5 18">Belongs to the pyruvate kinase family.</text>
</comment>
<dbReference type="AlphaFoldDB" id="A0A9D9GX32"/>
<evidence type="ECO:0000256" key="15">
    <source>
        <dbReference type="ARBA" id="ARBA00023152"/>
    </source>
</evidence>
<dbReference type="InterPro" id="IPR018209">
    <property type="entry name" value="Pyrv_Knase_AS"/>
</dbReference>
<evidence type="ECO:0000256" key="3">
    <source>
        <dbReference type="ARBA" id="ARBA00004997"/>
    </source>
</evidence>
<comment type="catalytic activity">
    <reaction evidence="18">
        <text>pyruvate + ATP = phosphoenolpyruvate + ADP + H(+)</text>
        <dbReference type="Rhea" id="RHEA:18157"/>
        <dbReference type="ChEBI" id="CHEBI:15361"/>
        <dbReference type="ChEBI" id="CHEBI:15378"/>
        <dbReference type="ChEBI" id="CHEBI:30616"/>
        <dbReference type="ChEBI" id="CHEBI:58702"/>
        <dbReference type="ChEBI" id="CHEBI:456216"/>
        <dbReference type="EC" id="2.7.1.40"/>
    </reaction>
</comment>
<evidence type="ECO:0000256" key="10">
    <source>
        <dbReference type="ARBA" id="ARBA00022741"/>
    </source>
</evidence>
<dbReference type="EMBL" id="JADIMY010000060">
    <property type="protein sequence ID" value="MBO8427462.1"/>
    <property type="molecule type" value="Genomic_DNA"/>
</dbReference>
<dbReference type="Gene3D" id="3.20.20.60">
    <property type="entry name" value="Phosphoenolpyruvate-binding domains"/>
    <property type="match status" value="1"/>
</dbReference>
<dbReference type="InterPro" id="IPR015793">
    <property type="entry name" value="Pyrv_Knase_brl"/>
</dbReference>
<reference evidence="21" key="2">
    <citation type="journal article" date="2021" name="PeerJ">
        <title>Extensive microbial diversity within the chicken gut microbiome revealed by metagenomics and culture.</title>
        <authorList>
            <person name="Gilroy R."/>
            <person name="Ravi A."/>
            <person name="Getino M."/>
            <person name="Pursley I."/>
            <person name="Horton D.L."/>
            <person name="Alikhan N.F."/>
            <person name="Baker D."/>
            <person name="Gharbi K."/>
            <person name="Hall N."/>
            <person name="Watson M."/>
            <person name="Adriaenssens E.M."/>
            <person name="Foster-Nyarko E."/>
            <person name="Jarju S."/>
            <person name="Secka A."/>
            <person name="Antonio M."/>
            <person name="Oren A."/>
            <person name="Chaudhuri R.R."/>
            <person name="La Ragione R."/>
            <person name="Hildebrand F."/>
            <person name="Pallen M.J."/>
        </authorList>
    </citation>
    <scope>NUCLEOTIDE SEQUENCE</scope>
    <source>
        <strain evidence="21">11159</strain>
    </source>
</reference>
<dbReference type="Gene3D" id="2.40.33.10">
    <property type="entry name" value="PK beta-barrel domain-like"/>
    <property type="match status" value="1"/>
</dbReference>
<evidence type="ECO:0000256" key="5">
    <source>
        <dbReference type="ARBA" id="ARBA00008663"/>
    </source>
</evidence>
<dbReference type="SUPFAM" id="SSF52935">
    <property type="entry name" value="PK C-terminal domain-like"/>
    <property type="match status" value="1"/>
</dbReference>
<evidence type="ECO:0000256" key="18">
    <source>
        <dbReference type="RuleBase" id="RU000504"/>
    </source>
</evidence>
<evidence type="ECO:0000256" key="7">
    <source>
        <dbReference type="ARBA" id="ARBA00018587"/>
    </source>
</evidence>
<dbReference type="SUPFAM" id="SSF50800">
    <property type="entry name" value="PK beta-barrel domain-like"/>
    <property type="match status" value="1"/>
</dbReference>
<evidence type="ECO:0000259" key="19">
    <source>
        <dbReference type="Pfam" id="PF00224"/>
    </source>
</evidence>
<organism evidence="21 22">
    <name type="scientific">Candidatus Onthovivens merdipullorum</name>
    <dbReference type="NCBI Taxonomy" id="2840889"/>
    <lineage>
        <taxon>Bacteria</taxon>
        <taxon>Bacillati</taxon>
        <taxon>Bacillota</taxon>
        <taxon>Bacilli</taxon>
        <taxon>Bacillales</taxon>
        <taxon>Candidatus Onthovivens</taxon>
    </lineage>
</organism>
<keyword evidence="12" id="KW-0067">ATP-binding</keyword>
<keyword evidence="10" id="KW-0547">Nucleotide-binding</keyword>
<dbReference type="NCBIfam" id="TIGR01064">
    <property type="entry name" value="pyruv_kin"/>
    <property type="match status" value="1"/>
</dbReference>
<comment type="similarity">
    <text evidence="4">In the C-terminal section; belongs to the PEP-utilizing enzyme family.</text>
</comment>